<dbReference type="STRING" id="293613.A1E_03290"/>
<organism evidence="1 2">
    <name type="scientific">Rickettsia canadensis (strain McKiel)</name>
    <dbReference type="NCBI Taxonomy" id="293613"/>
    <lineage>
        <taxon>Bacteria</taxon>
        <taxon>Pseudomonadati</taxon>
        <taxon>Pseudomonadota</taxon>
        <taxon>Alphaproteobacteria</taxon>
        <taxon>Rickettsiales</taxon>
        <taxon>Rickettsiaceae</taxon>
        <taxon>Rickettsieae</taxon>
        <taxon>Rickettsia</taxon>
        <taxon>belli group</taxon>
    </lineage>
</organism>
<name>A8EZ10_RICCK</name>
<dbReference type="KEGG" id="rcm:A1E_03290"/>
<dbReference type="AlphaFoldDB" id="A8EZ10"/>
<reference evidence="2" key="1">
    <citation type="submission" date="2007-09" db="EMBL/GenBank/DDBJ databases">
        <title>Complete genome sequence of Rickettsia canadensis.</title>
        <authorList>
            <person name="Madan A."/>
            <person name="Fahey J."/>
            <person name="Helton E."/>
            <person name="Ketteman M."/>
            <person name="Madan A."/>
            <person name="Rodrigues S."/>
            <person name="Sanchez A."/>
            <person name="Whiting M."/>
            <person name="Dasch G."/>
            <person name="Eremeeva M."/>
        </authorList>
    </citation>
    <scope>NUCLEOTIDE SEQUENCE [LARGE SCALE GENOMIC DNA]</scope>
    <source>
        <strain evidence="2">McKiel</strain>
    </source>
</reference>
<protein>
    <submittedName>
        <fullName evidence="1">Uncharacterized protein</fullName>
    </submittedName>
</protein>
<gene>
    <name evidence="1" type="ordered locus">A1E_03290</name>
</gene>
<sequence length="26" mass="3017">MLTKNRPLDEIIDFTGLTAEKIKKLK</sequence>
<dbReference type="Proteomes" id="UP000007056">
    <property type="component" value="Chromosome"/>
</dbReference>
<evidence type="ECO:0000313" key="2">
    <source>
        <dbReference type="Proteomes" id="UP000007056"/>
    </source>
</evidence>
<dbReference type="HOGENOM" id="CLU_221226_0_0_5"/>
<evidence type="ECO:0000313" key="1">
    <source>
        <dbReference type="EMBL" id="ABV73593.1"/>
    </source>
</evidence>
<accession>A8EZ10</accession>
<dbReference type="EMBL" id="CP000409">
    <property type="protein sequence ID" value="ABV73593.1"/>
    <property type="molecule type" value="Genomic_DNA"/>
</dbReference>
<proteinExistence type="predicted"/>